<protein>
    <submittedName>
        <fullName evidence="8">PspC domain-containing protein</fullName>
    </submittedName>
</protein>
<dbReference type="Pfam" id="PF04024">
    <property type="entry name" value="PspC"/>
    <property type="match status" value="1"/>
</dbReference>
<dbReference type="AlphaFoldDB" id="A0A3R9QPZ6"/>
<name>A0A3R9QPZ6_9BACI</name>
<evidence type="ECO:0000256" key="2">
    <source>
        <dbReference type="ARBA" id="ARBA00022475"/>
    </source>
</evidence>
<feature type="domain" description="Phage shock protein PspC N-terminal" evidence="7">
    <location>
        <begin position="2"/>
        <end position="61"/>
    </location>
</feature>
<evidence type="ECO:0000259" key="7">
    <source>
        <dbReference type="Pfam" id="PF04024"/>
    </source>
</evidence>
<organism evidence="8 9">
    <name type="scientific">Salibacterium salarium</name>
    <dbReference type="NCBI Taxonomy" id="284579"/>
    <lineage>
        <taxon>Bacteria</taxon>
        <taxon>Bacillati</taxon>
        <taxon>Bacillota</taxon>
        <taxon>Bacilli</taxon>
        <taxon>Bacillales</taxon>
        <taxon>Bacillaceae</taxon>
    </lineage>
</organism>
<evidence type="ECO:0000256" key="1">
    <source>
        <dbReference type="ARBA" id="ARBA00004162"/>
    </source>
</evidence>
<comment type="caution">
    <text evidence="8">The sequence shown here is derived from an EMBL/GenBank/DDBJ whole genome shotgun (WGS) entry which is preliminary data.</text>
</comment>
<comment type="subcellular location">
    <subcellularLocation>
        <location evidence="1">Cell membrane</location>
        <topology evidence="1">Single-pass membrane protein</topology>
    </subcellularLocation>
</comment>
<dbReference type="Proteomes" id="UP000275076">
    <property type="component" value="Unassembled WGS sequence"/>
</dbReference>
<keyword evidence="3 6" id="KW-0812">Transmembrane</keyword>
<evidence type="ECO:0000313" key="9">
    <source>
        <dbReference type="Proteomes" id="UP000275076"/>
    </source>
</evidence>
<dbReference type="RefSeq" id="WP_125559996.1">
    <property type="nucleotide sequence ID" value="NZ_RBVX01000032.1"/>
</dbReference>
<dbReference type="PANTHER" id="PTHR33885">
    <property type="entry name" value="PHAGE SHOCK PROTEIN C"/>
    <property type="match status" value="1"/>
</dbReference>
<reference evidence="8 9" key="1">
    <citation type="submission" date="2018-10" db="EMBL/GenBank/DDBJ databases">
        <title>Draft genome sequence of Bacillus salarius IM0101, isolated from a hypersaline soil in Inner Mongolia, China.</title>
        <authorList>
            <person name="Yamprayoonswat W."/>
            <person name="Boonvisut S."/>
            <person name="Jumpathong W."/>
            <person name="Sittihan S."/>
            <person name="Ruangsuj P."/>
            <person name="Wanthongcharoen S."/>
            <person name="Thongpramul N."/>
            <person name="Pimmason S."/>
            <person name="Yu B."/>
            <person name="Yasawong M."/>
        </authorList>
    </citation>
    <scope>NUCLEOTIDE SEQUENCE [LARGE SCALE GENOMIC DNA]</scope>
    <source>
        <strain evidence="8 9">IM0101</strain>
    </source>
</reference>
<dbReference type="GO" id="GO:0005886">
    <property type="term" value="C:plasma membrane"/>
    <property type="evidence" value="ECO:0007669"/>
    <property type="project" value="UniProtKB-SubCell"/>
</dbReference>
<dbReference type="OrthoDB" id="9815286at2"/>
<keyword evidence="5 6" id="KW-0472">Membrane</keyword>
<evidence type="ECO:0000256" key="3">
    <source>
        <dbReference type="ARBA" id="ARBA00022692"/>
    </source>
</evidence>
<dbReference type="EMBL" id="RBVX01000032">
    <property type="protein sequence ID" value="RSL30775.1"/>
    <property type="molecule type" value="Genomic_DNA"/>
</dbReference>
<sequence length="66" mass="7219">MKKLVRSRSDRMLAGVCGGMANYFGVDPTLVRIITVILFFITAVFPVPIAYIVLAMIMPNEGASLE</sequence>
<evidence type="ECO:0000313" key="8">
    <source>
        <dbReference type="EMBL" id="RSL30775.1"/>
    </source>
</evidence>
<gene>
    <name evidence="8" type="ORF">D7Z54_24385</name>
</gene>
<keyword evidence="4 6" id="KW-1133">Transmembrane helix</keyword>
<evidence type="ECO:0000256" key="4">
    <source>
        <dbReference type="ARBA" id="ARBA00022989"/>
    </source>
</evidence>
<feature type="transmembrane region" description="Helical" evidence="6">
    <location>
        <begin position="37"/>
        <end position="57"/>
    </location>
</feature>
<evidence type="ECO:0000256" key="6">
    <source>
        <dbReference type="SAM" id="Phobius"/>
    </source>
</evidence>
<proteinExistence type="predicted"/>
<evidence type="ECO:0000256" key="5">
    <source>
        <dbReference type="ARBA" id="ARBA00023136"/>
    </source>
</evidence>
<dbReference type="InterPro" id="IPR052027">
    <property type="entry name" value="PspC"/>
</dbReference>
<keyword evidence="9" id="KW-1185">Reference proteome</keyword>
<dbReference type="PANTHER" id="PTHR33885:SF3">
    <property type="entry name" value="PHAGE SHOCK PROTEIN C"/>
    <property type="match status" value="1"/>
</dbReference>
<dbReference type="InterPro" id="IPR007168">
    <property type="entry name" value="Phageshock_PspC_N"/>
</dbReference>
<accession>A0A3R9QPZ6</accession>
<keyword evidence="2" id="KW-1003">Cell membrane</keyword>